<reference evidence="8 9" key="1">
    <citation type="journal article" date="2016" name="Nat. Commun.">
        <title>Thousands of microbial genomes shed light on interconnected biogeochemical processes in an aquifer system.</title>
        <authorList>
            <person name="Anantharaman K."/>
            <person name="Brown C.T."/>
            <person name="Hug L.A."/>
            <person name="Sharon I."/>
            <person name="Castelle C.J."/>
            <person name="Probst A.J."/>
            <person name="Thomas B.C."/>
            <person name="Singh A."/>
            <person name="Wilkins M.J."/>
            <person name="Karaoz U."/>
            <person name="Brodie E.L."/>
            <person name="Williams K.H."/>
            <person name="Hubbard S.S."/>
            <person name="Banfield J.F."/>
        </authorList>
    </citation>
    <scope>NUCLEOTIDE SEQUENCE [LARGE SCALE GENOMIC DNA]</scope>
</reference>
<evidence type="ECO:0000256" key="5">
    <source>
        <dbReference type="ARBA" id="ARBA00023239"/>
    </source>
</evidence>
<dbReference type="GO" id="GO:0005886">
    <property type="term" value="C:plasma membrane"/>
    <property type="evidence" value="ECO:0007669"/>
    <property type="project" value="UniProtKB-UniRule"/>
</dbReference>
<dbReference type="EC" id="4.2.2.29" evidence="7"/>
<evidence type="ECO:0000313" key="9">
    <source>
        <dbReference type="Proteomes" id="UP000176593"/>
    </source>
</evidence>
<dbReference type="GO" id="GO:0009252">
    <property type="term" value="P:peptidoglycan biosynthetic process"/>
    <property type="evidence" value="ECO:0007669"/>
    <property type="project" value="UniProtKB-UniRule"/>
</dbReference>
<evidence type="ECO:0000256" key="6">
    <source>
        <dbReference type="ARBA" id="ARBA00023316"/>
    </source>
</evidence>
<dbReference type="PANTHER" id="PTHR30518:SF2">
    <property type="entry name" value="ENDOLYTIC MUREIN TRANSGLYCOSYLASE"/>
    <property type="match status" value="1"/>
</dbReference>
<dbReference type="PANTHER" id="PTHR30518">
    <property type="entry name" value="ENDOLYTIC MUREIN TRANSGLYCOSYLASE"/>
    <property type="match status" value="1"/>
</dbReference>
<proteinExistence type="inferred from homology"/>
<dbReference type="Pfam" id="PF02618">
    <property type="entry name" value="YceG"/>
    <property type="match status" value="1"/>
</dbReference>
<protein>
    <recommendedName>
        <fullName evidence="7">Endolytic murein transglycosylase</fullName>
        <ecNumber evidence="7">4.2.2.29</ecNumber>
    </recommendedName>
    <alternativeName>
        <fullName evidence="7">Peptidoglycan lytic transglycosylase</fullName>
    </alternativeName>
    <alternativeName>
        <fullName evidence="7">Peptidoglycan polymerization terminase</fullName>
    </alternativeName>
</protein>
<comment type="caution">
    <text evidence="8">The sequence shown here is derived from an EMBL/GenBank/DDBJ whole genome shotgun (WGS) entry which is preliminary data.</text>
</comment>
<dbReference type="EMBL" id="MGEQ01000003">
    <property type="protein sequence ID" value="OGL86945.1"/>
    <property type="molecule type" value="Genomic_DNA"/>
</dbReference>
<comment type="similarity">
    <text evidence="7">Belongs to the transglycosylase MltG family.</text>
</comment>
<dbReference type="Gene3D" id="3.30.1490.480">
    <property type="entry name" value="Endolytic murein transglycosylase"/>
    <property type="match status" value="1"/>
</dbReference>
<dbReference type="InterPro" id="IPR003770">
    <property type="entry name" value="MLTG-like"/>
</dbReference>
<keyword evidence="2 7" id="KW-0812">Transmembrane</keyword>
<dbReference type="Proteomes" id="UP000176593">
    <property type="component" value="Unassembled WGS sequence"/>
</dbReference>
<dbReference type="CDD" id="cd08010">
    <property type="entry name" value="MltG_like"/>
    <property type="match status" value="1"/>
</dbReference>
<evidence type="ECO:0000256" key="3">
    <source>
        <dbReference type="ARBA" id="ARBA00022989"/>
    </source>
</evidence>
<keyword evidence="5 7" id="KW-0456">Lyase</keyword>
<gene>
    <name evidence="7" type="primary">mltG</name>
    <name evidence="8" type="ORF">A3I41_03250</name>
</gene>
<sequence length="309" mass="34333">MMRNFFLVCAALIALVGAPFVYDVFLISPKENAAPVEIIITPGSSVSAIANQLNEADLIAHPTFFKWFVALSRTSNNVQAGTFLISPNTSIAAIVLQLSNPQSTEIQITIPEGFTKDQIKIKLVGAFPNFDVTAWETQTKNLEGYLFPDTYRFEKNASVQEIVQKMRSTLDRRLRENGIAEISTDKLIMASIIEKEVQTPEDMKHVAGLLFNRMKIGMALQVDSTLTYVTQKTSAELTTADLKLTSPYNSYTHKGLPPGPICNPGMNAILAVLHPSPTDDFYFLTTNDGRTIYAKTHDQHVVNKQKYLK</sequence>
<accession>A0A1F7V943</accession>
<keyword evidence="3 7" id="KW-1133">Transmembrane helix</keyword>
<organism evidence="8 9">
    <name type="scientific">Candidatus Uhrbacteria bacterium RIFCSPLOWO2_02_FULL_48_18</name>
    <dbReference type="NCBI Taxonomy" id="1802408"/>
    <lineage>
        <taxon>Bacteria</taxon>
        <taxon>Candidatus Uhriibacteriota</taxon>
    </lineage>
</organism>
<comment type="catalytic activity">
    <reaction evidence="7">
        <text>a peptidoglycan chain = a peptidoglycan chain with N-acetyl-1,6-anhydromuramyl-[peptide] at the reducing end + a peptidoglycan chain with N-acetylglucosamine at the non-reducing end.</text>
        <dbReference type="EC" id="4.2.2.29"/>
    </reaction>
</comment>
<evidence type="ECO:0000256" key="1">
    <source>
        <dbReference type="ARBA" id="ARBA00022475"/>
    </source>
</evidence>
<dbReference type="HAMAP" id="MF_02065">
    <property type="entry name" value="MltG"/>
    <property type="match status" value="1"/>
</dbReference>
<evidence type="ECO:0000256" key="2">
    <source>
        <dbReference type="ARBA" id="ARBA00022692"/>
    </source>
</evidence>
<evidence type="ECO:0000256" key="7">
    <source>
        <dbReference type="HAMAP-Rule" id="MF_02065"/>
    </source>
</evidence>
<evidence type="ECO:0000256" key="4">
    <source>
        <dbReference type="ARBA" id="ARBA00023136"/>
    </source>
</evidence>
<keyword evidence="1 7" id="KW-1003">Cell membrane</keyword>
<keyword evidence="4 7" id="KW-0472">Membrane</keyword>
<evidence type="ECO:0000313" key="8">
    <source>
        <dbReference type="EMBL" id="OGL86945.1"/>
    </source>
</evidence>
<comment type="function">
    <text evidence="7">Functions as a peptidoglycan terminase that cleaves nascent peptidoglycan strands endolytically to terminate their elongation.</text>
</comment>
<dbReference type="GO" id="GO:0008932">
    <property type="term" value="F:lytic endotransglycosylase activity"/>
    <property type="evidence" value="ECO:0007669"/>
    <property type="project" value="UniProtKB-UniRule"/>
</dbReference>
<keyword evidence="6 7" id="KW-0961">Cell wall biogenesis/degradation</keyword>
<feature type="site" description="Important for catalytic activity" evidence="7">
    <location>
        <position position="196"/>
    </location>
</feature>
<dbReference type="AlphaFoldDB" id="A0A1F7V943"/>
<dbReference type="NCBIfam" id="TIGR00247">
    <property type="entry name" value="endolytic transglycosylase MltG"/>
    <property type="match status" value="1"/>
</dbReference>
<dbReference type="GO" id="GO:0071555">
    <property type="term" value="P:cell wall organization"/>
    <property type="evidence" value="ECO:0007669"/>
    <property type="project" value="UniProtKB-KW"/>
</dbReference>
<name>A0A1F7V943_9BACT</name>